<sequence length="279" mass="31312">MEGQTTKTQTAAYHRLDKCRWDSRNFVPYYSTISLFTYRERSERAERVSGRERDDWCPHEARRHALTCPRRCACCGAARCAPGPDMEEGGYWRPSCSTLSLAEHHGSSTHLCARHAPPARAPHRHPPHPHHAHAHPHAHVHTHAHHLPQAAHASSCPVHSPFRQPTPEYCAAHSQVSPHEHLSLFPCSLKGHVFGGIGDPDLEKHGSVDGPFPSNLGNIPYYCYQAPSKGPCGHMFMTWFFDVITRKCMPMFYSGCGGNENRFESKAACSRDCERRGPL</sequence>
<protein>
    <submittedName>
        <fullName evidence="1">Uncharacterized protein</fullName>
    </submittedName>
</protein>
<evidence type="ECO:0000313" key="1">
    <source>
        <dbReference type="EMBL" id="KAI8420742.1"/>
    </source>
</evidence>
<keyword evidence="2" id="KW-1185">Reference proteome</keyword>
<reference evidence="1 2" key="1">
    <citation type="journal article" date="2022" name="Genome Biol. Evol.">
        <title>The Spruce Budworm Genome: Reconstructing the Evolutionary History of Antifreeze Proteins.</title>
        <authorList>
            <person name="Beliveau C."/>
            <person name="Gagne P."/>
            <person name="Picq S."/>
            <person name="Vernygora O."/>
            <person name="Keeling C.I."/>
            <person name="Pinkney K."/>
            <person name="Doucet D."/>
            <person name="Wen F."/>
            <person name="Johnston J.S."/>
            <person name="Maaroufi H."/>
            <person name="Boyle B."/>
            <person name="Laroche J."/>
            <person name="Dewar K."/>
            <person name="Juretic N."/>
            <person name="Blackburn G."/>
            <person name="Nisole A."/>
            <person name="Brunet B."/>
            <person name="Brandao M."/>
            <person name="Lumley L."/>
            <person name="Duan J."/>
            <person name="Quan G."/>
            <person name="Lucarotti C.J."/>
            <person name="Roe A.D."/>
            <person name="Sperling F.A.H."/>
            <person name="Levesque R.C."/>
            <person name="Cusson M."/>
        </authorList>
    </citation>
    <scope>NUCLEOTIDE SEQUENCE [LARGE SCALE GENOMIC DNA]</scope>
    <source>
        <strain evidence="1">Glfc:IPQL:Cfum</strain>
    </source>
</reference>
<dbReference type="Proteomes" id="UP001064048">
    <property type="component" value="Chromosome 13"/>
</dbReference>
<accession>A0ACC0J9E0</accession>
<gene>
    <name evidence="1" type="ORF">MSG28_007965</name>
</gene>
<proteinExistence type="predicted"/>
<name>A0ACC0J9E0_CHOFU</name>
<organism evidence="1 2">
    <name type="scientific">Choristoneura fumiferana</name>
    <name type="common">Spruce budworm moth</name>
    <name type="synonym">Archips fumiferana</name>
    <dbReference type="NCBI Taxonomy" id="7141"/>
    <lineage>
        <taxon>Eukaryota</taxon>
        <taxon>Metazoa</taxon>
        <taxon>Ecdysozoa</taxon>
        <taxon>Arthropoda</taxon>
        <taxon>Hexapoda</taxon>
        <taxon>Insecta</taxon>
        <taxon>Pterygota</taxon>
        <taxon>Neoptera</taxon>
        <taxon>Endopterygota</taxon>
        <taxon>Lepidoptera</taxon>
        <taxon>Glossata</taxon>
        <taxon>Ditrysia</taxon>
        <taxon>Tortricoidea</taxon>
        <taxon>Tortricidae</taxon>
        <taxon>Tortricinae</taxon>
        <taxon>Choristoneura</taxon>
    </lineage>
</organism>
<evidence type="ECO:0000313" key="2">
    <source>
        <dbReference type="Proteomes" id="UP001064048"/>
    </source>
</evidence>
<dbReference type="EMBL" id="CM046113">
    <property type="protein sequence ID" value="KAI8420742.1"/>
    <property type="molecule type" value="Genomic_DNA"/>
</dbReference>
<comment type="caution">
    <text evidence="1">The sequence shown here is derived from an EMBL/GenBank/DDBJ whole genome shotgun (WGS) entry which is preliminary data.</text>
</comment>